<evidence type="ECO:0000313" key="3">
    <source>
        <dbReference type="Proteomes" id="UP000028073"/>
    </source>
</evidence>
<proteinExistence type="predicted"/>
<feature type="domain" description="HD" evidence="1">
    <location>
        <begin position="31"/>
        <end position="137"/>
    </location>
</feature>
<dbReference type="SMART" id="SM00471">
    <property type="entry name" value="HDc"/>
    <property type="match status" value="1"/>
</dbReference>
<dbReference type="RefSeq" id="WP_034841663.1">
    <property type="nucleotide sequence ID" value="NZ_JOKH01000008.1"/>
</dbReference>
<comment type="caution">
    <text evidence="2">The sequence shown here is derived from an EMBL/GenBank/DDBJ whole genome shotgun (WGS) entry which is preliminary data.</text>
</comment>
<protein>
    <submittedName>
        <fullName evidence="2">Hydrolase</fullName>
    </submittedName>
</protein>
<dbReference type="Proteomes" id="UP000028073">
    <property type="component" value="Unassembled WGS sequence"/>
</dbReference>
<dbReference type="Pfam" id="PF01966">
    <property type="entry name" value="HD"/>
    <property type="match status" value="1"/>
</dbReference>
<reference evidence="2 3" key="1">
    <citation type="submission" date="2014-06" db="EMBL/GenBank/DDBJ databases">
        <title>Whole Genome Sequences of Three Symbiotic Endozoicomonas Bacteria.</title>
        <authorList>
            <person name="Neave M.J."/>
            <person name="Apprill A."/>
            <person name="Voolstra C.R."/>
        </authorList>
    </citation>
    <scope>NUCLEOTIDE SEQUENCE [LARGE SCALE GENOMIC DNA]</scope>
    <source>
        <strain evidence="2 3">DSM 25634</strain>
    </source>
</reference>
<dbReference type="SUPFAM" id="SSF109604">
    <property type="entry name" value="HD-domain/PDEase-like"/>
    <property type="match status" value="1"/>
</dbReference>
<dbReference type="InterPro" id="IPR006674">
    <property type="entry name" value="HD_domain"/>
</dbReference>
<evidence type="ECO:0000259" key="1">
    <source>
        <dbReference type="PROSITE" id="PS51831"/>
    </source>
</evidence>
<dbReference type="GO" id="GO:0016787">
    <property type="term" value="F:hydrolase activity"/>
    <property type="evidence" value="ECO:0007669"/>
    <property type="project" value="UniProtKB-KW"/>
</dbReference>
<sequence>MNFNEPALLKHWEERFVEFLKDRDSDDASHDVSHFQRVWKTAQQLIDEGEFDINRLVVLAACYFHDIIVLPKNHPERSKASALAAEETEICLNSLQFPVELINAVCHAVKTHSYSANITPETLEAEVVQDADRMEALGAIGIARCFYTGGKLGQKLFDPEDPMGKNRELNDRQYSLDHFEIKLLQIQKTMKTEPGRKMAARHSDFLQSFRIQLCRELSGDYS</sequence>
<dbReference type="OrthoDB" id="9797344at2"/>
<dbReference type="NCBIfam" id="NF007515">
    <property type="entry name" value="PRK10119.1"/>
    <property type="match status" value="1"/>
</dbReference>
<dbReference type="eggNOG" id="COG1418">
    <property type="taxonomic scope" value="Bacteria"/>
</dbReference>
<dbReference type="InterPro" id="IPR003607">
    <property type="entry name" value="HD/PDEase_dom"/>
</dbReference>
<dbReference type="CDD" id="cd00077">
    <property type="entry name" value="HDc"/>
    <property type="match status" value="1"/>
</dbReference>
<gene>
    <name evidence="2" type="ORF">GZ78_25240</name>
</gene>
<dbReference type="AlphaFoldDB" id="A0A081N684"/>
<dbReference type="PANTHER" id="PTHR33594:SF1">
    <property type="entry name" value="HD_PDEASE DOMAIN-CONTAINING PROTEIN"/>
    <property type="match status" value="1"/>
</dbReference>
<dbReference type="PROSITE" id="PS51831">
    <property type="entry name" value="HD"/>
    <property type="match status" value="1"/>
</dbReference>
<dbReference type="EMBL" id="JOKH01000008">
    <property type="protein sequence ID" value="KEQ13957.1"/>
    <property type="molecule type" value="Genomic_DNA"/>
</dbReference>
<name>A0A081N684_9GAMM</name>
<keyword evidence="2" id="KW-0378">Hydrolase</keyword>
<keyword evidence="3" id="KW-1185">Reference proteome</keyword>
<organism evidence="2 3">
    <name type="scientific">Endozoicomonas numazuensis</name>
    <dbReference type="NCBI Taxonomy" id="1137799"/>
    <lineage>
        <taxon>Bacteria</taxon>
        <taxon>Pseudomonadati</taxon>
        <taxon>Pseudomonadota</taxon>
        <taxon>Gammaproteobacteria</taxon>
        <taxon>Oceanospirillales</taxon>
        <taxon>Endozoicomonadaceae</taxon>
        <taxon>Endozoicomonas</taxon>
    </lineage>
</organism>
<evidence type="ECO:0000313" key="2">
    <source>
        <dbReference type="EMBL" id="KEQ13957.1"/>
    </source>
</evidence>
<dbReference type="STRING" id="1137799.GZ78_25240"/>
<dbReference type="PANTHER" id="PTHR33594">
    <property type="entry name" value="SUPERFAMILY HYDROLASE, PUTATIVE (AFU_ORTHOLOGUE AFUA_1G03035)-RELATED"/>
    <property type="match status" value="1"/>
</dbReference>
<accession>A0A081N684</accession>
<dbReference type="Gene3D" id="1.10.3210.50">
    <property type="match status" value="1"/>
</dbReference>